<organism evidence="3 4">
    <name type="scientific">Physcomitrium patens</name>
    <name type="common">Spreading-leaved earth moss</name>
    <name type="synonym">Physcomitrella patens</name>
    <dbReference type="NCBI Taxonomy" id="3218"/>
    <lineage>
        <taxon>Eukaryota</taxon>
        <taxon>Viridiplantae</taxon>
        <taxon>Streptophyta</taxon>
        <taxon>Embryophyta</taxon>
        <taxon>Bryophyta</taxon>
        <taxon>Bryophytina</taxon>
        <taxon>Bryopsida</taxon>
        <taxon>Funariidae</taxon>
        <taxon>Funariales</taxon>
        <taxon>Funariaceae</taxon>
        <taxon>Physcomitrium</taxon>
    </lineage>
</organism>
<dbReference type="FunCoup" id="A0A7I4AJ21">
    <property type="interactions" value="631"/>
</dbReference>
<accession>A0A7I4AJ21</accession>
<dbReference type="SUPFAM" id="SSF50978">
    <property type="entry name" value="WD40 repeat-like"/>
    <property type="match status" value="1"/>
</dbReference>
<sequence>MGPHVWSGSADCTILVWDASSHALLFSLGHQGGYVKTMVKVDWQLWVFASGKNIKIWAAASLWGDSTVELEKLKQRMARILEEKSASENALLKLKEDYKLYKREAMKELQFMHNKYKLDTTSKDNEIQKMKEELIQDFSNATSSKTKLEAEKVNLRQENNNMQKTINAFERDIELLQESNKCTQKEKDRIIDDLNISLKDALHELTLSQESISSIQSKLDFTLNGAKIDIALLKNKLEEQERENNILTANLVKLKVHNDKVQLQLETVNNTSKRAFAKINEQARKYAQSLLVLIKQFQEVKHVVNKELQLFKEQSENSCSWIMKNMNGVQNKNKELLQKIDKLKKSKKDSQTILSKDTKSELENAIGIKDPKLRNLNEKFQTHAEFTEKKINELKAEMKALEKAKLDESNAYKQKLIQQQQDQQDESAPLPPLPRLPPPPPPPPLAFLTGGGGGDEGIVHGMKEQEVEGEQEDCTTPLEYQLLQQQQLQDEEELCGSSSIAAAAAAAAAAFAPPSSSSSSSSSLSSSPRPPTSCSTTTSPLQVSHTIAPLLPLFIYLSVE</sequence>
<dbReference type="PROSITE" id="PS00678">
    <property type="entry name" value="WD_REPEATS_1"/>
    <property type="match status" value="1"/>
</dbReference>
<reference evidence="3" key="3">
    <citation type="submission" date="2020-12" db="UniProtKB">
        <authorList>
            <consortium name="EnsemblPlants"/>
        </authorList>
    </citation>
    <scope>IDENTIFICATION</scope>
</reference>
<protein>
    <submittedName>
        <fullName evidence="3">Uncharacterized protein</fullName>
    </submittedName>
</protein>
<feature type="coiled-coil region" evidence="1">
    <location>
        <begin position="377"/>
        <end position="411"/>
    </location>
</feature>
<name>A0A7I4AJ21_PHYPA</name>
<reference evidence="3 4" key="1">
    <citation type="journal article" date="2008" name="Science">
        <title>The Physcomitrella genome reveals evolutionary insights into the conquest of land by plants.</title>
        <authorList>
            <person name="Rensing S."/>
            <person name="Lang D."/>
            <person name="Zimmer A."/>
            <person name="Terry A."/>
            <person name="Salamov A."/>
            <person name="Shapiro H."/>
            <person name="Nishiyama T."/>
            <person name="Perroud P.-F."/>
            <person name="Lindquist E."/>
            <person name="Kamisugi Y."/>
            <person name="Tanahashi T."/>
            <person name="Sakakibara K."/>
            <person name="Fujita T."/>
            <person name="Oishi K."/>
            <person name="Shin-I T."/>
            <person name="Kuroki Y."/>
            <person name="Toyoda A."/>
            <person name="Suzuki Y."/>
            <person name="Hashimoto A."/>
            <person name="Yamaguchi K."/>
            <person name="Sugano A."/>
            <person name="Kohara Y."/>
            <person name="Fujiyama A."/>
            <person name="Anterola A."/>
            <person name="Aoki S."/>
            <person name="Ashton N."/>
            <person name="Barbazuk W.B."/>
            <person name="Barker E."/>
            <person name="Bennetzen J."/>
            <person name="Bezanilla M."/>
            <person name="Blankenship R."/>
            <person name="Cho S.H."/>
            <person name="Dutcher S."/>
            <person name="Estelle M."/>
            <person name="Fawcett J.A."/>
            <person name="Gundlach H."/>
            <person name="Hanada K."/>
            <person name="Heyl A."/>
            <person name="Hicks K.A."/>
            <person name="Hugh J."/>
            <person name="Lohr M."/>
            <person name="Mayer K."/>
            <person name="Melkozernov A."/>
            <person name="Murata T."/>
            <person name="Nelson D."/>
            <person name="Pils B."/>
            <person name="Prigge M."/>
            <person name="Reiss B."/>
            <person name="Renner T."/>
            <person name="Rombauts S."/>
            <person name="Rushton P."/>
            <person name="Sanderfoot A."/>
            <person name="Schween G."/>
            <person name="Shiu S.-H."/>
            <person name="Stueber K."/>
            <person name="Theodoulou F.L."/>
            <person name="Tu H."/>
            <person name="Van de Peer Y."/>
            <person name="Verrier P.J."/>
            <person name="Waters E."/>
            <person name="Wood A."/>
            <person name="Yang L."/>
            <person name="Cove D."/>
            <person name="Cuming A."/>
            <person name="Hasebe M."/>
            <person name="Lucas S."/>
            <person name="Mishler D.B."/>
            <person name="Reski R."/>
            <person name="Grigoriev I."/>
            <person name="Quatrano R.S."/>
            <person name="Boore J.L."/>
        </authorList>
    </citation>
    <scope>NUCLEOTIDE SEQUENCE [LARGE SCALE GENOMIC DNA]</scope>
    <source>
        <strain evidence="3 4">cv. Gransden 2004</strain>
    </source>
</reference>
<proteinExistence type="predicted"/>
<feature type="coiled-coil region" evidence="1">
    <location>
        <begin position="70"/>
        <end position="104"/>
    </location>
</feature>
<feature type="compositionally biased region" description="Basic and acidic residues" evidence="2">
    <location>
        <begin position="457"/>
        <end position="466"/>
    </location>
</feature>
<dbReference type="Proteomes" id="UP000006727">
    <property type="component" value="Chromosome 12"/>
</dbReference>
<feature type="compositionally biased region" description="Pro residues" evidence="2">
    <location>
        <begin position="429"/>
        <end position="445"/>
    </location>
</feature>
<dbReference type="InParanoid" id="A0A7I4AJ21"/>
<evidence type="ECO:0000313" key="4">
    <source>
        <dbReference type="Proteomes" id="UP000006727"/>
    </source>
</evidence>
<evidence type="ECO:0000256" key="1">
    <source>
        <dbReference type="SAM" id="Coils"/>
    </source>
</evidence>
<dbReference type="AlphaFoldDB" id="A0A7I4AJ21"/>
<feature type="coiled-coil region" evidence="1">
    <location>
        <begin position="326"/>
        <end position="353"/>
    </location>
</feature>
<dbReference type="Gramene" id="Pp3c12_510V3.2">
    <property type="protein sequence ID" value="Pp3c12_510V3.2"/>
    <property type="gene ID" value="Pp3c12_510"/>
</dbReference>
<evidence type="ECO:0000313" key="3">
    <source>
        <dbReference type="EnsemblPlants" id="Pp3c12_510V3.2"/>
    </source>
</evidence>
<keyword evidence="4" id="KW-1185">Reference proteome</keyword>
<dbReference type="InterPro" id="IPR015943">
    <property type="entry name" value="WD40/YVTN_repeat-like_dom_sf"/>
</dbReference>
<reference evidence="3 4" key="2">
    <citation type="journal article" date="2018" name="Plant J.">
        <title>The Physcomitrella patens chromosome-scale assembly reveals moss genome structure and evolution.</title>
        <authorList>
            <person name="Lang D."/>
            <person name="Ullrich K.K."/>
            <person name="Murat F."/>
            <person name="Fuchs J."/>
            <person name="Jenkins J."/>
            <person name="Haas F.B."/>
            <person name="Piednoel M."/>
            <person name="Gundlach H."/>
            <person name="Van Bel M."/>
            <person name="Meyberg R."/>
            <person name="Vives C."/>
            <person name="Morata J."/>
            <person name="Symeonidi A."/>
            <person name="Hiss M."/>
            <person name="Muchero W."/>
            <person name="Kamisugi Y."/>
            <person name="Saleh O."/>
            <person name="Blanc G."/>
            <person name="Decker E.L."/>
            <person name="van Gessel N."/>
            <person name="Grimwood J."/>
            <person name="Hayes R.D."/>
            <person name="Graham S.W."/>
            <person name="Gunter L.E."/>
            <person name="McDaniel S.F."/>
            <person name="Hoernstein S.N.W."/>
            <person name="Larsson A."/>
            <person name="Li F.W."/>
            <person name="Perroud P.F."/>
            <person name="Phillips J."/>
            <person name="Ranjan P."/>
            <person name="Rokshar D.S."/>
            <person name="Rothfels C.J."/>
            <person name="Schneider L."/>
            <person name="Shu S."/>
            <person name="Stevenson D.W."/>
            <person name="Thummler F."/>
            <person name="Tillich M."/>
            <person name="Villarreal Aguilar J.C."/>
            <person name="Widiez T."/>
            <person name="Wong G.K."/>
            <person name="Wymore A."/>
            <person name="Zhang Y."/>
            <person name="Zimmer A.D."/>
            <person name="Quatrano R.S."/>
            <person name="Mayer K.F.X."/>
            <person name="Goodstein D."/>
            <person name="Casacuberta J.M."/>
            <person name="Vandepoele K."/>
            <person name="Reski R."/>
            <person name="Cuming A.C."/>
            <person name="Tuskan G.A."/>
            <person name="Maumus F."/>
            <person name="Salse J."/>
            <person name="Schmutz J."/>
            <person name="Rensing S.A."/>
        </authorList>
    </citation>
    <scope>NUCLEOTIDE SEQUENCE [LARGE SCALE GENOMIC DNA]</scope>
    <source>
        <strain evidence="3 4">cv. Gransden 2004</strain>
    </source>
</reference>
<feature type="compositionally biased region" description="Low complexity" evidence="2">
    <location>
        <begin position="511"/>
        <end position="540"/>
    </location>
</feature>
<dbReference type="InterPro" id="IPR019775">
    <property type="entry name" value="WD40_repeat_CS"/>
</dbReference>
<feature type="region of interest" description="Disordered" evidence="2">
    <location>
        <begin position="511"/>
        <end position="541"/>
    </location>
</feature>
<feature type="coiled-coil region" evidence="1">
    <location>
        <begin position="223"/>
        <end position="257"/>
    </location>
</feature>
<keyword evidence="1" id="KW-0175">Coiled coil</keyword>
<dbReference type="Gene3D" id="2.130.10.10">
    <property type="entry name" value="YVTN repeat-like/Quinoprotein amine dehydrogenase"/>
    <property type="match status" value="1"/>
</dbReference>
<dbReference type="EMBL" id="ABEU02000012">
    <property type="status" value="NOT_ANNOTATED_CDS"/>
    <property type="molecule type" value="Genomic_DNA"/>
</dbReference>
<evidence type="ECO:0000256" key="2">
    <source>
        <dbReference type="SAM" id="MobiDB-lite"/>
    </source>
</evidence>
<feature type="coiled-coil region" evidence="1">
    <location>
        <begin position="131"/>
        <end position="186"/>
    </location>
</feature>
<feature type="region of interest" description="Disordered" evidence="2">
    <location>
        <begin position="415"/>
        <end position="474"/>
    </location>
</feature>
<dbReference type="EnsemblPlants" id="Pp3c12_510V3.2">
    <property type="protein sequence ID" value="Pp3c12_510V3.2"/>
    <property type="gene ID" value="Pp3c12_510"/>
</dbReference>
<dbReference type="InterPro" id="IPR036322">
    <property type="entry name" value="WD40_repeat_dom_sf"/>
</dbReference>